<dbReference type="AlphaFoldDB" id="A0A923RQV8"/>
<dbReference type="InterPro" id="IPR027417">
    <property type="entry name" value="P-loop_NTPase"/>
</dbReference>
<dbReference type="CDD" id="cd03215">
    <property type="entry name" value="ABC_Carb_Monos_II"/>
    <property type="match status" value="1"/>
</dbReference>
<dbReference type="GO" id="GO:0016887">
    <property type="term" value="F:ATP hydrolysis activity"/>
    <property type="evidence" value="ECO:0007669"/>
    <property type="project" value="InterPro"/>
</dbReference>
<dbReference type="PROSITE" id="PS50893">
    <property type="entry name" value="ABC_TRANSPORTER_2"/>
    <property type="match status" value="2"/>
</dbReference>
<accession>A0A923RQV8</accession>
<keyword evidence="1" id="KW-0813">Transport</keyword>
<keyword evidence="2" id="KW-0677">Repeat</keyword>
<evidence type="ECO:0000256" key="4">
    <source>
        <dbReference type="ARBA" id="ARBA00022840"/>
    </source>
</evidence>
<reference evidence="6" key="1">
    <citation type="submission" date="2020-08" db="EMBL/GenBank/DDBJ databases">
        <title>Genome public.</title>
        <authorList>
            <person name="Liu C."/>
            <person name="Sun Q."/>
        </authorList>
    </citation>
    <scope>NUCLEOTIDE SEQUENCE</scope>
    <source>
        <strain evidence="6">NSJ-55</strain>
    </source>
</reference>
<feature type="domain" description="ABC transporter" evidence="5">
    <location>
        <begin position="254"/>
        <end position="498"/>
    </location>
</feature>
<organism evidence="6 7">
    <name type="scientific">Mediterraneibacter hominis</name>
    <dbReference type="NCBI Taxonomy" id="2763054"/>
    <lineage>
        <taxon>Bacteria</taxon>
        <taxon>Bacillati</taxon>
        <taxon>Bacillota</taxon>
        <taxon>Clostridia</taxon>
        <taxon>Lachnospirales</taxon>
        <taxon>Lachnospiraceae</taxon>
        <taxon>Mediterraneibacter</taxon>
    </lineage>
</organism>
<dbReference type="InterPro" id="IPR003439">
    <property type="entry name" value="ABC_transporter-like_ATP-bd"/>
</dbReference>
<sequence length="500" mass="55903">METKNKILTGKNLSKEFNGNVVLEDVSIECIEGTAIAIVGENGAGKSTLMNIISGGLSPSKGKIEMDGKEVVFRNSVAARKKGIAFAHQELSLMAEMTVGENIMLGREPMKGPFIEQKKLHEQAKEILDEIGYQIDVNRLVSNLSPSECQITEIAKAWASKPRILILDEPTSSLNKEESEVLFRFIRKILEKNVCVILISHRMDDIYQTCTQVFVLKDGKFVFESPLKDTTENMLISKMVGRDFKNVYPERRQKKSEKIKVSIRNGEVNSRIQKINIDIPEGTVVGIGGLEGQGQRELSKALFGLSPFTKGDYMIDGKKVKIHSPSEAIKYKIAYVPEDRKTEGLCLSLSVRENILAMILGKNAKFGFINKKMEKQETEEGIRQFGIKVNHTGMKVSHLSGGNQQKVVFSKWIKTKPEILYLNEPTRGVDVQSKLEIYELIRDLTKTGVSVVIFTSDMLELIGLSDEIYIMYEGKISGHISGKEATEERIMQFSAKEGGN</sequence>
<dbReference type="Gene3D" id="3.40.50.300">
    <property type="entry name" value="P-loop containing nucleotide triphosphate hydrolases"/>
    <property type="match status" value="2"/>
</dbReference>
<keyword evidence="4 6" id="KW-0067">ATP-binding</keyword>
<dbReference type="RefSeq" id="WP_186874406.1">
    <property type="nucleotide sequence ID" value="NZ_JACOPF010000001.1"/>
</dbReference>
<evidence type="ECO:0000313" key="7">
    <source>
        <dbReference type="Proteomes" id="UP000652477"/>
    </source>
</evidence>
<proteinExistence type="predicted"/>
<dbReference type="Pfam" id="PF00005">
    <property type="entry name" value="ABC_tran"/>
    <property type="match status" value="2"/>
</dbReference>
<protein>
    <submittedName>
        <fullName evidence="6">Sugar ABC transporter ATP-binding protein</fullName>
    </submittedName>
</protein>
<dbReference type="InterPro" id="IPR003593">
    <property type="entry name" value="AAA+_ATPase"/>
</dbReference>
<dbReference type="PANTHER" id="PTHR43790:SF9">
    <property type="entry name" value="GALACTOFURANOSE TRANSPORTER ATP-BINDING PROTEIN YTFR"/>
    <property type="match status" value="1"/>
</dbReference>
<keyword evidence="7" id="KW-1185">Reference proteome</keyword>
<evidence type="ECO:0000256" key="3">
    <source>
        <dbReference type="ARBA" id="ARBA00022741"/>
    </source>
</evidence>
<evidence type="ECO:0000313" key="6">
    <source>
        <dbReference type="EMBL" id="MBC5687737.1"/>
    </source>
</evidence>
<dbReference type="GO" id="GO:0005524">
    <property type="term" value="F:ATP binding"/>
    <property type="evidence" value="ECO:0007669"/>
    <property type="project" value="UniProtKB-KW"/>
</dbReference>
<name>A0A923RQV8_9FIRM</name>
<dbReference type="PROSITE" id="PS00211">
    <property type="entry name" value="ABC_TRANSPORTER_1"/>
    <property type="match status" value="1"/>
</dbReference>
<comment type="caution">
    <text evidence="6">The sequence shown here is derived from an EMBL/GenBank/DDBJ whole genome shotgun (WGS) entry which is preliminary data.</text>
</comment>
<evidence type="ECO:0000256" key="2">
    <source>
        <dbReference type="ARBA" id="ARBA00022737"/>
    </source>
</evidence>
<feature type="domain" description="ABC transporter" evidence="5">
    <location>
        <begin position="8"/>
        <end position="243"/>
    </location>
</feature>
<evidence type="ECO:0000259" key="5">
    <source>
        <dbReference type="PROSITE" id="PS50893"/>
    </source>
</evidence>
<dbReference type="CDD" id="cd03216">
    <property type="entry name" value="ABC_Carb_Monos_I"/>
    <property type="match status" value="1"/>
</dbReference>
<gene>
    <name evidence="6" type="ORF">H8S37_02140</name>
</gene>
<dbReference type="Proteomes" id="UP000652477">
    <property type="component" value="Unassembled WGS sequence"/>
</dbReference>
<dbReference type="EMBL" id="JACOPF010000001">
    <property type="protein sequence ID" value="MBC5687737.1"/>
    <property type="molecule type" value="Genomic_DNA"/>
</dbReference>
<dbReference type="InterPro" id="IPR017871">
    <property type="entry name" value="ABC_transporter-like_CS"/>
</dbReference>
<evidence type="ECO:0000256" key="1">
    <source>
        <dbReference type="ARBA" id="ARBA00022448"/>
    </source>
</evidence>
<keyword evidence="3" id="KW-0547">Nucleotide-binding</keyword>
<dbReference type="InterPro" id="IPR050107">
    <property type="entry name" value="ABC_carbohydrate_import_ATPase"/>
</dbReference>
<dbReference type="SMART" id="SM00382">
    <property type="entry name" value="AAA"/>
    <property type="match status" value="1"/>
</dbReference>
<dbReference type="PANTHER" id="PTHR43790">
    <property type="entry name" value="CARBOHYDRATE TRANSPORT ATP-BINDING PROTEIN MG119-RELATED"/>
    <property type="match status" value="1"/>
</dbReference>
<dbReference type="SUPFAM" id="SSF52540">
    <property type="entry name" value="P-loop containing nucleoside triphosphate hydrolases"/>
    <property type="match status" value="2"/>
</dbReference>